<dbReference type="InterPro" id="IPR013809">
    <property type="entry name" value="ENTH"/>
</dbReference>
<dbReference type="GO" id="GO:0030125">
    <property type="term" value="C:clathrin vesicle coat"/>
    <property type="evidence" value="ECO:0007669"/>
    <property type="project" value="TreeGrafter"/>
</dbReference>
<dbReference type="GO" id="GO:0005768">
    <property type="term" value="C:endosome"/>
    <property type="evidence" value="ECO:0007669"/>
    <property type="project" value="TreeGrafter"/>
</dbReference>
<feature type="region of interest" description="Disordered" evidence="6">
    <location>
        <begin position="401"/>
        <end position="454"/>
    </location>
</feature>
<evidence type="ECO:0000256" key="5">
    <source>
        <dbReference type="ARBA" id="ARBA00023329"/>
    </source>
</evidence>
<feature type="compositionally biased region" description="Basic and acidic residues" evidence="6">
    <location>
        <begin position="177"/>
        <end position="239"/>
    </location>
</feature>
<feature type="region of interest" description="Disordered" evidence="6">
    <location>
        <begin position="759"/>
        <end position="812"/>
    </location>
</feature>
<dbReference type="EMBL" id="JAXQNO010000004">
    <property type="protein sequence ID" value="KAK4799128.1"/>
    <property type="molecule type" value="Genomic_DNA"/>
</dbReference>
<comment type="similarity">
    <text evidence="3">Belongs to the epsin family.</text>
</comment>
<dbReference type="FunFam" id="1.25.40.90:FF:000006">
    <property type="entry name" value="Clathrin interactor 1"/>
    <property type="match status" value="1"/>
</dbReference>
<feature type="region of interest" description="Disordered" evidence="6">
    <location>
        <begin position="675"/>
        <end position="712"/>
    </location>
</feature>
<accession>A0AAN7RJR0</accession>
<dbReference type="GO" id="GO:0030276">
    <property type="term" value="F:clathrin binding"/>
    <property type="evidence" value="ECO:0007669"/>
    <property type="project" value="TreeGrafter"/>
</dbReference>
<evidence type="ECO:0000256" key="6">
    <source>
        <dbReference type="SAM" id="MobiDB-lite"/>
    </source>
</evidence>
<name>A0AAN7RJR0_TRANT</name>
<comment type="subcellular location">
    <subcellularLocation>
        <location evidence="1">Cytoplasmic vesicle</location>
        <location evidence="1">Clathrin-coated vesicle</location>
    </subcellularLocation>
    <subcellularLocation>
        <location evidence="2">Golgi apparatus</location>
    </subcellularLocation>
</comment>
<dbReference type="GO" id="GO:0006897">
    <property type="term" value="P:endocytosis"/>
    <property type="evidence" value="ECO:0007669"/>
    <property type="project" value="TreeGrafter"/>
</dbReference>
<evidence type="ECO:0000256" key="4">
    <source>
        <dbReference type="ARBA" id="ARBA00023034"/>
    </source>
</evidence>
<evidence type="ECO:0000259" key="7">
    <source>
        <dbReference type="PROSITE" id="PS50942"/>
    </source>
</evidence>
<dbReference type="SUPFAM" id="SSF48464">
    <property type="entry name" value="ENTH/VHS domain"/>
    <property type="match status" value="1"/>
</dbReference>
<feature type="compositionally biased region" description="Polar residues" evidence="6">
    <location>
        <begin position="875"/>
        <end position="892"/>
    </location>
</feature>
<gene>
    <name evidence="8" type="ORF">SAY86_024493</name>
</gene>
<evidence type="ECO:0000313" key="8">
    <source>
        <dbReference type="EMBL" id="KAK4799128.1"/>
    </source>
</evidence>
<feature type="domain" description="ENTH" evidence="7">
    <location>
        <begin position="18"/>
        <end position="150"/>
    </location>
</feature>
<evidence type="ECO:0000313" key="9">
    <source>
        <dbReference type="Proteomes" id="UP001346149"/>
    </source>
</evidence>
<feature type="compositionally biased region" description="Polar residues" evidence="6">
    <location>
        <begin position="761"/>
        <end position="771"/>
    </location>
</feature>
<evidence type="ECO:0000256" key="3">
    <source>
        <dbReference type="ARBA" id="ARBA00010130"/>
    </source>
</evidence>
<dbReference type="GO" id="GO:0005886">
    <property type="term" value="C:plasma membrane"/>
    <property type="evidence" value="ECO:0007669"/>
    <property type="project" value="TreeGrafter"/>
</dbReference>
<dbReference type="Proteomes" id="UP001346149">
    <property type="component" value="Unassembled WGS sequence"/>
</dbReference>
<feature type="compositionally biased region" description="Polar residues" evidence="6">
    <location>
        <begin position="612"/>
        <end position="635"/>
    </location>
</feature>
<proteinExistence type="inferred from homology"/>
<feature type="region of interest" description="Disordered" evidence="6">
    <location>
        <begin position="163"/>
        <end position="332"/>
    </location>
</feature>
<feature type="compositionally biased region" description="Polar residues" evidence="6">
    <location>
        <begin position="780"/>
        <end position="808"/>
    </location>
</feature>
<dbReference type="Pfam" id="PF01417">
    <property type="entry name" value="ENTH"/>
    <property type="match status" value="1"/>
</dbReference>
<feature type="compositionally biased region" description="Polar residues" evidence="6">
    <location>
        <begin position="419"/>
        <end position="428"/>
    </location>
</feature>
<dbReference type="SMART" id="SM00273">
    <property type="entry name" value="ENTH"/>
    <property type="match status" value="1"/>
</dbReference>
<dbReference type="PANTHER" id="PTHR12276">
    <property type="entry name" value="EPSIN/ENT-RELATED"/>
    <property type="match status" value="1"/>
</dbReference>
<keyword evidence="9" id="KW-1185">Reference proteome</keyword>
<dbReference type="CDD" id="cd03571">
    <property type="entry name" value="ENTH"/>
    <property type="match status" value="1"/>
</dbReference>
<protein>
    <recommendedName>
        <fullName evidence="7">ENTH domain-containing protein</fullName>
    </recommendedName>
</protein>
<evidence type="ECO:0000256" key="1">
    <source>
        <dbReference type="ARBA" id="ARBA00004132"/>
    </source>
</evidence>
<feature type="region of interest" description="Disordered" evidence="6">
    <location>
        <begin position="1082"/>
        <end position="1110"/>
    </location>
</feature>
<feature type="region of interest" description="Disordered" evidence="6">
    <location>
        <begin position="576"/>
        <end position="640"/>
    </location>
</feature>
<reference evidence="8 9" key="1">
    <citation type="journal article" date="2023" name="Hortic Res">
        <title>Pangenome of water caltrop reveals structural variations and asymmetric subgenome divergence after allopolyploidization.</title>
        <authorList>
            <person name="Zhang X."/>
            <person name="Chen Y."/>
            <person name="Wang L."/>
            <person name="Yuan Y."/>
            <person name="Fang M."/>
            <person name="Shi L."/>
            <person name="Lu R."/>
            <person name="Comes H.P."/>
            <person name="Ma Y."/>
            <person name="Chen Y."/>
            <person name="Huang G."/>
            <person name="Zhou Y."/>
            <person name="Zheng Z."/>
            <person name="Qiu Y."/>
        </authorList>
    </citation>
    <scope>NUCLEOTIDE SEQUENCE [LARGE SCALE GENOMIC DNA]</scope>
    <source>
        <strain evidence="8">F231</strain>
    </source>
</reference>
<dbReference type="AlphaFoldDB" id="A0AAN7RJR0"/>
<dbReference type="Gene3D" id="1.25.40.90">
    <property type="match status" value="1"/>
</dbReference>
<keyword evidence="4" id="KW-0333">Golgi apparatus</keyword>
<dbReference type="InterPro" id="IPR008942">
    <property type="entry name" value="ENTH_VHS"/>
</dbReference>
<keyword evidence="5" id="KW-0968">Cytoplasmic vesicle</keyword>
<feature type="region of interest" description="Disordered" evidence="6">
    <location>
        <begin position="855"/>
        <end position="892"/>
    </location>
</feature>
<feature type="compositionally biased region" description="Polar residues" evidence="6">
    <location>
        <begin position="675"/>
        <end position="691"/>
    </location>
</feature>
<dbReference type="PROSITE" id="PS50942">
    <property type="entry name" value="ENTH"/>
    <property type="match status" value="1"/>
</dbReference>
<dbReference type="GO" id="GO:0005794">
    <property type="term" value="C:Golgi apparatus"/>
    <property type="evidence" value="ECO:0007669"/>
    <property type="project" value="UniProtKB-SubCell"/>
</dbReference>
<sequence>MKKAFGQTVRDFKREVNKKVLKVSGVERKVLDATSNESWGPHGTLLAEIAVASRNYHEYQVIMSVIWKRINDNGKNWRHVYKALMVLEYLVANGSERVIDEIREHAHQISTLADFQYIDSNGRDHGNNVRRKSQSLVILLNDKEQIVEIRQKEAANRNKFLISNQGSGMYKPGGYGDRYDDDRYSARDDYDYGRGREGGYRDDDRNSRNGDSYSRDGDHYSRDSEERYDRDDHRGDGFQDRNGSSGSVNGDGDRSFDDDGQYAARKLSDQSINAPPSYEEAVGESRSLEQNERDEDTSPLAAPKPSSSTVNNDASPAAKAPGPSPSHVKQEFDGFDEFDPRVSAPAASNTANNNAEMDMLGSLSDSFPSNSVASMPANSTGFEADSFVSNTNFGASDDVCQPFDSNPFGDAPFKALPPNDNNGLSQPSADALGPSLPPSTSQNPGIHRQADSVPDFGFGDSFTTLSYTPSNSSQHVFHEIANPDDDVDILAGILPPSGPSLASAVKTPFPAPNGQQLELGMMSYGDIGSHGGPAAATSQVSPLSDVQFNNGDFHHAPGFQASSLSASSSQSDVGAYRDFGFQAGPTSRGAQMSHPTQPGTDSHPYPGYYQHQMGSTVSSFPSQNGQSAQSSTNISDDFGLRTGIFDPINTQMSSQSQAGTNMQFNEGSFKHEVGLSSSPFSDPSTNGQAMQLGNGDFASQAGPTSPVTSQTTATARVSMPLNDGILQHEARPLASPFSSSQSQNGQAILPNSGDFGLLQGPATTISSQVSPQAPAGINMPFNSGNFQSNAGLSVSSPHSAPLNQNGQAMQPFANGNFLPPGGSSVGSFSHNIVPQSSNGPSWQVNNNNLHQPQISGHHGVQHAPSAARDIHGNNMLPQSGLQQPYLNSQVPASPSVGPLAIAPQQQPKEKFQTKSAVWADTLSRGLVDLNISGPKTNPLSDIGVDFDSINRKDKRMEKQAATPVTSTITMGKAMGSGSGLGRAGAGSLRPCPNVIAGNMSMGSMGMVGVQDHGMAMGGMGMAGKRGVGMGMGVAGLVGGYGGINQPPMGMGMGMNLGYNNNMSMGMNSGMGQGGFPMQLQQQQQQFGGGYNNPMMGGSGYPQHPYGGGYR</sequence>
<comment type="caution">
    <text evidence="8">The sequence shown here is derived from an EMBL/GenBank/DDBJ whole genome shotgun (WGS) entry which is preliminary data.</text>
</comment>
<evidence type="ECO:0000256" key="2">
    <source>
        <dbReference type="ARBA" id="ARBA00004555"/>
    </source>
</evidence>
<feature type="compositionally biased region" description="Polar residues" evidence="6">
    <location>
        <begin position="584"/>
        <end position="600"/>
    </location>
</feature>
<dbReference type="GO" id="GO:0005543">
    <property type="term" value="F:phospholipid binding"/>
    <property type="evidence" value="ECO:0007669"/>
    <property type="project" value="TreeGrafter"/>
</dbReference>
<feature type="compositionally biased region" description="Polar residues" evidence="6">
    <location>
        <begin position="701"/>
        <end position="712"/>
    </location>
</feature>
<feature type="compositionally biased region" description="Low complexity" evidence="6">
    <location>
        <begin position="240"/>
        <end position="250"/>
    </location>
</feature>
<organism evidence="8 9">
    <name type="scientific">Trapa natans</name>
    <name type="common">Water chestnut</name>
    <dbReference type="NCBI Taxonomy" id="22666"/>
    <lineage>
        <taxon>Eukaryota</taxon>
        <taxon>Viridiplantae</taxon>
        <taxon>Streptophyta</taxon>
        <taxon>Embryophyta</taxon>
        <taxon>Tracheophyta</taxon>
        <taxon>Spermatophyta</taxon>
        <taxon>Magnoliopsida</taxon>
        <taxon>eudicotyledons</taxon>
        <taxon>Gunneridae</taxon>
        <taxon>Pentapetalae</taxon>
        <taxon>rosids</taxon>
        <taxon>malvids</taxon>
        <taxon>Myrtales</taxon>
        <taxon>Lythraceae</taxon>
        <taxon>Trapa</taxon>
    </lineage>
</organism>
<dbReference type="PANTHER" id="PTHR12276:SF91">
    <property type="entry name" value="CLATHRIN INTERACTOR EPSIN 2-RELATED"/>
    <property type="match status" value="1"/>
</dbReference>